<evidence type="ECO:0000256" key="1">
    <source>
        <dbReference type="ARBA" id="ARBA00038087"/>
    </source>
</evidence>
<proteinExistence type="inferred from homology"/>
<dbReference type="PANTHER" id="PTHR37829">
    <property type="entry name" value="PHAGE-LIKE ELEMENT PBSX PROTEIN XKDT"/>
    <property type="match status" value="1"/>
</dbReference>
<dbReference type="InterPro" id="IPR052399">
    <property type="entry name" value="Phage_Baseplate_Assmbl_Protein"/>
</dbReference>
<evidence type="ECO:0000313" key="4">
    <source>
        <dbReference type="EMBL" id="RJX40052.1"/>
    </source>
</evidence>
<sequence>MYEHMTFDFILQRMLARVSDDIDKRQGSVIYDACAPAAAELAQMYIDLDINYNLSFADSTSGEYLSRKAAEFGVNRNPATTAVRQGLFYNEANNIMDIAIGTRFSIGGLTYVVSHRSDRPTSTIHLTCETTGTVGNEQFGALLPIDYVPGLARAVLSDVIVPGEDEESDEALRQRMYAAVNEPPFGGNAADYKQKINGISGIGDSKIYPAWQGGGTVKCTVINSAWQVPSAALVDEVQTYMDPTVNRGQGLGQAPIGHVVTIAGVIGKTINIKTSLTLASGVSPGQVQQEIEAVVSGYLQELRHDWANQQQLVVRTAQIDARLLTVSGVEDITDTLINGAAANLTLGSDEVPLMGTVVLNA</sequence>
<dbReference type="EMBL" id="QXQB01000002">
    <property type="protein sequence ID" value="RJX40052.1"/>
    <property type="molecule type" value="Genomic_DNA"/>
</dbReference>
<dbReference type="OrthoDB" id="2554267at2"/>
<dbReference type="InterPro" id="IPR058531">
    <property type="entry name" value="Baseplate_J_M"/>
</dbReference>
<comment type="caution">
    <text evidence="4">The sequence shown here is derived from an EMBL/GenBank/DDBJ whole genome shotgun (WGS) entry which is preliminary data.</text>
</comment>
<dbReference type="InterPro" id="IPR058530">
    <property type="entry name" value="Baseplate_J-like_C"/>
</dbReference>
<evidence type="ECO:0000259" key="3">
    <source>
        <dbReference type="Pfam" id="PF26079"/>
    </source>
</evidence>
<reference evidence="4 5" key="1">
    <citation type="submission" date="2018-09" db="EMBL/GenBank/DDBJ databases">
        <title>Paenibacillus aracenensis nov. sp. isolated from a cave in southern Spain.</title>
        <authorList>
            <person name="Jurado V."/>
            <person name="Gutierrez-Patricio S."/>
            <person name="Gonzalez-Pimentel J.L."/>
            <person name="Miller A.Z."/>
            <person name="Laiz L."/>
            <person name="Saiz-Jimenez C."/>
        </authorList>
    </citation>
    <scope>NUCLEOTIDE SEQUENCE [LARGE SCALE GENOMIC DNA]</scope>
    <source>
        <strain evidence="4 5">JCM 19203</strain>
    </source>
</reference>
<evidence type="ECO:0000259" key="2">
    <source>
        <dbReference type="Pfam" id="PF26078"/>
    </source>
</evidence>
<dbReference type="Pfam" id="PF26079">
    <property type="entry name" value="Baseplate_J_C"/>
    <property type="match status" value="1"/>
</dbReference>
<dbReference type="RefSeq" id="WP_120110000.1">
    <property type="nucleotide sequence ID" value="NZ_QXQB01000002.1"/>
</dbReference>
<comment type="similarity">
    <text evidence="1">Belongs to the Mu gp47/PBSX XkdT family.</text>
</comment>
<keyword evidence="5" id="KW-1185">Reference proteome</keyword>
<accession>A0A3A6PEF8</accession>
<protein>
    <submittedName>
        <fullName evidence="4">Baseplate J/gp47 family protein</fullName>
    </submittedName>
</protein>
<feature type="domain" description="Baseplate J-like C-terminal" evidence="3">
    <location>
        <begin position="270"/>
        <end position="359"/>
    </location>
</feature>
<feature type="domain" description="Baseplate J-like central" evidence="2">
    <location>
        <begin position="184"/>
        <end position="263"/>
    </location>
</feature>
<dbReference type="AlphaFoldDB" id="A0A3A6PEF8"/>
<dbReference type="Proteomes" id="UP000267798">
    <property type="component" value="Unassembled WGS sequence"/>
</dbReference>
<dbReference type="Pfam" id="PF26078">
    <property type="entry name" value="Baseplate_J_M"/>
    <property type="match status" value="1"/>
</dbReference>
<dbReference type="PANTHER" id="PTHR37829:SF3">
    <property type="entry name" value="PROTEIN JAYE-RELATED"/>
    <property type="match status" value="1"/>
</dbReference>
<gene>
    <name evidence="4" type="ORF">D3P09_11800</name>
</gene>
<organism evidence="4 5">
    <name type="scientific">Paenibacillus pinisoli</name>
    <dbReference type="NCBI Taxonomy" id="1276110"/>
    <lineage>
        <taxon>Bacteria</taxon>
        <taxon>Bacillati</taxon>
        <taxon>Bacillota</taxon>
        <taxon>Bacilli</taxon>
        <taxon>Bacillales</taxon>
        <taxon>Paenibacillaceae</taxon>
        <taxon>Paenibacillus</taxon>
    </lineage>
</organism>
<evidence type="ECO:0000313" key="5">
    <source>
        <dbReference type="Proteomes" id="UP000267798"/>
    </source>
</evidence>
<name>A0A3A6PEF8_9BACL</name>